<keyword evidence="3" id="KW-1185">Reference proteome</keyword>
<comment type="caution">
    <text evidence="2">The sequence shown here is derived from an EMBL/GenBank/DDBJ whole genome shotgun (WGS) entry which is preliminary data.</text>
</comment>
<feature type="signal peptide" evidence="1">
    <location>
        <begin position="1"/>
        <end position="19"/>
    </location>
</feature>
<name>A0A847SUN7_9BACT</name>
<evidence type="ECO:0000256" key="1">
    <source>
        <dbReference type="SAM" id="SignalP"/>
    </source>
</evidence>
<evidence type="ECO:0000313" key="3">
    <source>
        <dbReference type="Proteomes" id="UP000552864"/>
    </source>
</evidence>
<organism evidence="2 3">
    <name type="scientific">Chitinophaga eiseniae</name>
    <dbReference type="NCBI Taxonomy" id="634771"/>
    <lineage>
        <taxon>Bacteria</taxon>
        <taxon>Pseudomonadati</taxon>
        <taxon>Bacteroidota</taxon>
        <taxon>Chitinophagia</taxon>
        <taxon>Chitinophagales</taxon>
        <taxon>Chitinophagaceae</taxon>
        <taxon>Chitinophaga</taxon>
    </lineage>
</organism>
<dbReference type="AlphaFoldDB" id="A0A847SUN7"/>
<accession>A0A847SUN7</accession>
<dbReference type="RefSeq" id="WP_168741059.1">
    <property type="nucleotide sequence ID" value="NZ_JABAHZ010000006.1"/>
</dbReference>
<proteinExistence type="predicted"/>
<dbReference type="Proteomes" id="UP000552864">
    <property type="component" value="Unassembled WGS sequence"/>
</dbReference>
<gene>
    <name evidence="2" type="ORF">HGH91_22525</name>
</gene>
<reference evidence="2 3" key="1">
    <citation type="submission" date="2020-04" db="EMBL/GenBank/DDBJ databases">
        <authorList>
            <person name="Yin C."/>
        </authorList>
    </citation>
    <scope>NUCLEOTIDE SEQUENCE [LARGE SCALE GENOMIC DNA]</scope>
    <source>
        <strain evidence="2 3">Ak56</strain>
    </source>
</reference>
<sequence>MRKACVLLAITGLAAIAAAAFRPVYFYKPAYEGGACTVKTVLYYSVVPDTGCLQGERVKLAKEEGECREYVVVGQ</sequence>
<dbReference type="EMBL" id="JABAHZ010000006">
    <property type="protein sequence ID" value="NLR81419.1"/>
    <property type="molecule type" value="Genomic_DNA"/>
</dbReference>
<keyword evidence="1" id="KW-0732">Signal</keyword>
<protein>
    <submittedName>
        <fullName evidence="2">Uncharacterized protein</fullName>
    </submittedName>
</protein>
<evidence type="ECO:0000313" key="2">
    <source>
        <dbReference type="EMBL" id="NLR81419.1"/>
    </source>
</evidence>
<feature type="chain" id="PRO_5032415893" evidence="1">
    <location>
        <begin position="20"/>
        <end position="75"/>
    </location>
</feature>